<feature type="compositionally biased region" description="Low complexity" evidence="5">
    <location>
        <begin position="1"/>
        <end position="29"/>
    </location>
</feature>
<evidence type="ECO:0000313" key="8">
    <source>
        <dbReference type="Proteomes" id="UP000619244"/>
    </source>
</evidence>
<evidence type="ECO:0000256" key="5">
    <source>
        <dbReference type="SAM" id="MobiDB-lite"/>
    </source>
</evidence>
<reference evidence="7" key="2">
    <citation type="submission" date="2020-09" db="EMBL/GenBank/DDBJ databases">
        <authorList>
            <person name="Sun Q."/>
            <person name="Ohkuma M."/>
        </authorList>
    </citation>
    <scope>NUCLEOTIDE SEQUENCE</scope>
    <source>
        <strain evidence="7">JCM 4790</strain>
    </source>
</reference>
<dbReference type="InterPro" id="IPR019432">
    <property type="entry name" value="Acyltransferase_MbtK/IucB-like"/>
</dbReference>
<dbReference type="SMART" id="SM01006">
    <property type="entry name" value="AlcB"/>
    <property type="match status" value="1"/>
</dbReference>
<feature type="region of interest" description="Disordered" evidence="5">
    <location>
        <begin position="1"/>
        <end position="85"/>
    </location>
</feature>
<keyword evidence="8" id="KW-1185">Reference proteome</keyword>
<proteinExistence type="predicted"/>
<dbReference type="RefSeq" id="WP_190190376.1">
    <property type="nucleotide sequence ID" value="NZ_BMVU01000009.1"/>
</dbReference>
<dbReference type="AlphaFoldDB" id="A0A918KP13"/>
<protein>
    <recommendedName>
        <fullName evidence="3">Lysine N-acyltransferase MbtK</fullName>
    </recommendedName>
    <alternativeName>
        <fullName evidence="4">Mycobactin synthase protein K</fullName>
    </alternativeName>
</protein>
<evidence type="ECO:0000313" key="7">
    <source>
        <dbReference type="EMBL" id="GGX70554.1"/>
    </source>
</evidence>
<name>A0A918KP13_9ACTN</name>
<dbReference type="GO" id="GO:0016410">
    <property type="term" value="F:N-acyltransferase activity"/>
    <property type="evidence" value="ECO:0007669"/>
    <property type="project" value="TreeGrafter"/>
</dbReference>
<reference evidence="7" key="1">
    <citation type="journal article" date="2014" name="Int. J. Syst. Evol. Microbiol.">
        <title>Complete genome sequence of Corynebacterium casei LMG S-19264T (=DSM 44701T), isolated from a smear-ripened cheese.</title>
        <authorList>
            <consortium name="US DOE Joint Genome Institute (JGI-PGF)"/>
            <person name="Walter F."/>
            <person name="Albersmeier A."/>
            <person name="Kalinowski J."/>
            <person name="Ruckert C."/>
        </authorList>
    </citation>
    <scope>NUCLEOTIDE SEQUENCE</scope>
    <source>
        <strain evidence="7">JCM 4790</strain>
    </source>
</reference>
<evidence type="ECO:0000256" key="3">
    <source>
        <dbReference type="ARBA" id="ARBA00020586"/>
    </source>
</evidence>
<comment type="pathway">
    <text evidence="2">Siderophore biosynthesis; mycobactin biosynthesis.</text>
</comment>
<dbReference type="Gene3D" id="3.40.630.30">
    <property type="match status" value="1"/>
</dbReference>
<feature type="domain" description="Acyltransferase MbtK/IucB-like conserved" evidence="6">
    <location>
        <begin position="112"/>
        <end position="159"/>
    </location>
</feature>
<accession>A0A918KP13</accession>
<evidence type="ECO:0000256" key="1">
    <source>
        <dbReference type="ARBA" id="ARBA00003818"/>
    </source>
</evidence>
<dbReference type="Pfam" id="PF13523">
    <property type="entry name" value="Acetyltransf_8"/>
    <property type="match status" value="1"/>
</dbReference>
<dbReference type="GO" id="GO:0019290">
    <property type="term" value="P:siderophore biosynthetic process"/>
    <property type="evidence" value="ECO:0007669"/>
    <property type="project" value="InterPro"/>
</dbReference>
<dbReference type="PANTHER" id="PTHR31438:SF1">
    <property type="entry name" value="LYSINE N-ACYLTRANSFERASE C17G9.06C-RELATED"/>
    <property type="match status" value="1"/>
</dbReference>
<dbReference type="PANTHER" id="PTHR31438">
    <property type="entry name" value="LYSINE N-ACYLTRANSFERASE C17G9.06C-RELATED"/>
    <property type="match status" value="1"/>
</dbReference>
<organism evidence="7 8">
    <name type="scientific">Streptomyces minutiscleroticus</name>
    <dbReference type="NCBI Taxonomy" id="68238"/>
    <lineage>
        <taxon>Bacteria</taxon>
        <taxon>Bacillati</taxon>
        <taxon>Actinomycetota</taxon>
        <taxon>Actinomycetes</taxon>
        <taxon>Kitasatosporales</taxon>
        <taxon>Streptomycetaceae</taxon>
        <taxon>Streptomyces</taxon>
    </lineage>
</organism>
<gene>
    <name evidence="7" type="ORF">GCM10010358_26210</name>
</gene>
<feature type="compositionally biased region" description="Pro residues" evidence="5">
    <location>
        <begin position="46"/>
        <end position="57"/>
    </location>
</feature>
<dbReference type="InterPro" id="IPR016181">
    <property type="entry name" value="Acyl_CoA_acyltransferase"/>
</dbReference>
<comment type="caution">
    <text evidence="7">The sequence shown here is derived from an EMBL/GenBank/DDBJ whole genome shotgun (WGS) entry which is preliminary data.</text>
</comment>
<dbReference type="EMBL" id="BMVU01000009">
    <property type="protein sequence ID" value="GGX70554.1"/>
    <property type="molecule type" value="Genomic_DNA"/>
</dbReference>
<dbReference type="Proteomes" id="UP000619244">
    <property type="component" value="Unassembled WGS sequence"/>
</dbReference>
<evidence type="ECO:0000256" key="4">
    <source>
        <dbReference type="ARBA" id="ARBA00031122"/>
    </source>
</evidence>
<evidence type="ECO:0000256" key="2">
    <source>
        <dbReference type="ARBA" id="ARBA00005102"/>
    </source>
</evidence>
<sequence>MASTDTSTGAGTAAPHARTAAPGAEGPDAGAEDTLDLRLPDGFPGRVPPTLPVPAPSPARSGLRSGAEPGPGRDGPRRPPAAPACGGLLDPLLGRVEEWGPVTTAVGVLRLVPVHGERDVPLVSRWMNDPAVAPFWGLAGPEAVTARHVRARLDGDGRAVPCLGLLDGTPMSYWEIHRADLDVLARHCPLRPHDTGVRLLVGGVGGRGRGVGSTLLRAVADLVLDRRPSCARVLGDPDLRNAPYVSAFLGAGFRFSAEVDLPDRRAALMIRDRALRDVL</sequence>
<comment type="function">
    <text evidence="1">Acyltransferase required for the direct transfer of medium- to long-chain fatty acyl moieties from a carrier protein (MbtL) on to the epsilon-amino group of lysine residue in the mycobactin core.</text>
</comment>
<dbReference type="SUPFAM" id="SSF55729">
    <property type="entry name" value="Acyl-CoA N-acyltransferases (Nat)"/>
    <property type="match status" value="1"/>
</dbReference>
<evidence type="ECO:0000259" key="6">
    <source>
        <dbReference type="SMART" id="SM01006"/>
    </source>
</evidence>